<dbReference type="SUPFAM" id="SSF51197">
    <property type="entry name" value="Clavaminate synthase-like"/>
    <property type="match status" value="1"/>
</dbReference>
<dbReference type="InterPro" id="IPR003819">
    <property type="entry name" value="TauD/TfdA-like"/>
</dbReference>
<dbReference type="GO" id="GO:0016706">
    <property type="term" value="F:2-oxoglutarate-dependent dioxygenase activity"/>
    <property type="evidence" value="ECO:0007669"/>
    <property type="project" value="UniProtKB-ARBA"/>
</dbReference>
<accession>A0A6N8DHI2</accession>
<dbReference type="InterPro" id="IPR042098">
    <property type="entry name" value="TauD-like_sf"/>
</dbReference>
<dbReference type="OrthoDB" id="979809at2"/>
<dbReference type="AlphaFoldDB" id="A0A6N8DHI2"/>
<dbReference type="Proteomes" id="UP000439113">
    <property type="component" value="Unassembled WGS sequence"/>
</dbReference>
<organism evidence="3 4">
    <name type="scientific">Rhodoblastus acidophilus</name>
    <name type="common">Rhodopseudomonas acidophila</name>
    <dbReference type="NCBI Taxonomy" id="1074"/>
    <lineage>
        <taxon>Bacteria</taxon>
        <taxon>Pseudomonadati</taxon>
        <taxon>Pseudomonadota</taxon>
        <taxon>Alphaproteobacteria</taxon>
        <taxon>Hyphomicrobiales</taxon>
        <taxon>Rhodoblastaceae</taxon>
        <taxon>Rhodoblastus</taxon>
    </lineage>
</organism>
<gene>
    <name evidence="3" type="ORF">GJ654_01980</name>
</gene>
<protein>
    <submittedName>
        <fullName evidence="3">Taurine catabolism dioxygenase TauD</fullName>
    </submittedName>
</protein>
<sequence length="327" mass="36707">MRIVPGGKMKLFEQARQSAEVKWDFRTPPLRRAFWRPEFLTDPAGADWRVWRAAKLDAAARFLQCAPVRVADPRHVSAAEKVAVRAQIALANAALYEWEAPPSQAEDLDRALLEFSTAFGLNAFEDHRSANRNGVVRIEVNSARGFYIPYTDKPIAWHTDGYYNYHGPAKNVQAMILHCAEAADEGGENRLLDPELAFLRLAEFDVSALRLLLHPEAMIIPEARDEAGRVRAENRGPVFFLSNAGALSMRYTARKKNIVWRDDATRAAAAALLAVIESEPLVRREKLRPGQGVLCNNILHDRAAFANGAAPRLLCRVRFHTRIDSEF</sequence>
<evidence type="ECO:0000259" key="2">
    <source>
        <dbReference type="Pfam" id="PF02668"/>
    </source>
</evidence>
<dbReference type="EMBL" id="WNKS01000001">
    <property type="protein sequence ID" value="MTV29759.1"/>
    <property type="molecule type" value="Genomic_DNA"/>
</dbReference>
<evidence type="ECO:0000313" key="4">
    <source>
        <dbReference type="Proteomes" id="UP000439113"/>
    </source>
</evidence>
<dbReference type="Gene3D" id="3.60.130.10">
    <property type="entry name" value="Clavaminate synthase-like"/>
    <property type="match status" value="1"/>
</dbReference>
<name>A0A6N8DHI2_RHOAC</name>
<evidence type="ECO:0000313" key="3">
    <source>
        <dbReference type="EMBL" id="MTV29759.1"/>
    </source>
</evidence>
<feature type="domain" description="TauD/TfdA-like" evidence="2">
    <location>
        <begin position="110"/>
        <end position="317"/>
    </location>
</feature>
<comment type="caution">
    <text evidence="3">The sequence shown here is derived from an EMBL/GenBank/DDBJ whole genome shotgun (WGS) entry which is preliminary data.</text>
</comment>
<proteinExistence type="predicted"/>
<evidence type="ECO:0000256" key="1">
    <source>
        <dbReference type="ARBA" id="ARBA00023002"/>
    </source>
</evidence>
<reference evidence="3 4" key="1">
    <citation type="submission" date="2019-11" db="EMBL/GenBank/DDBJ databases">
        <title>Whole-genome sequence of a Rhodoblastus acidophilus DSM 142.</title>
        <authorList>
            <person name="Kyndt J.A."/>
            <person name="Meyer T.E."/>
        </authorList>
    </citation>
    <scope>NUCLEOTIDE SEQUENCE [LARGE SCALE GENOMIC DNA]</scope>
    <source>
        <strain evidence="3 4">DSM 142</strain>
    </source>
</reference>
<keyword evidence="3" id="KW-0223">Dioxygenase</keyword>
<dbReference type="Pfam" id="PF02668">
    <property type="entry name" value="TauD"/>
    <property type="match status" value="1"/>
</dbReference>
<keyword evidence="1" id="KW-0560">Oxidoreductase</keyword>